<dbReference type="InterPro" id="IPR011051">
    <property type="entry name" value="RmlC_Cupin_sf"/>
</dbReference>
<dbReference type="EMBL" id="JAWIZZ010000053">
    <property type="protein sequence ID" value="KAK5778315.1"/>
    <property type="molecule type" value="Genomic_DNA"/>
</dbReference>
<dbReference type="InterPro" id="IPR014710">
    <property type="entry name" value="RmlC-like_jellyroll"/>
</dbReference>
<dbReference type="CDD" id="cd06121">
    <property type="entry name" value="cupin_YML079wp"/>
    <property type="match status" value="1"/>
</dbReference>
<accession>A0AAN7WJY8</accession>
<feature type="domain" description="DUF985" evidence="1">
    <location>
        <begin position="41"/>
        <end position="178"/>
    </location>
</feature>
<keyword evidence="3" id="KW-1185">Reference proteome</keyword>
<dbReference type="SUPFAM" id="SSF51182">
    <property type="entry name" value="RmlC-like cupins"/>
    <property type="match status" value="1"/>
</dbReference>
<sequence>MNRSEPNFESATIDQSSNVINTLEPCKYITKPMEKPTKKLQELIDSLKLIKHPEGGYYRETDRSPYTTLNKDGNTRNYSTLIYYLLTPDSPRGRFHYNENRIIHTLHKGRGQYVLIYPDGRVYSFKVGYNVADGELSQWVVPGGVYKASFVLENDELDDGLLISEVVVPGFDFQDHHFLKGGLSKLTALCNDDKEMAEKLSFLL</sequence>
<dbReference type="Proteomes" id="UP001306508">
    <property type="component" value="Unassembled WGS sequence"/>
</dbReference>
<evidence type="ECO:0000313" key="2">
    <source>
        <dbReference type="EMBL" id="KAK5778315.1"/>
    </source>
</evidence>
<dbReference type="InterPro" id="IPR009327">
    <property type="entry name" value="Cupin_DUF985"/>
</dbReference>
<dbReference type="InterPro" id="IPR039935">
    <property type="entry name" value="YML079W-like"/>
</dbReference>
<comment type="caution">
    <text evidence="2">The sequence shown here is derived from an EMBL/GenBank/DDBJ whole genome shotgun (WGS) entry which is preliminary data.</text>
</comment>
<reference evidence="3" key="1">
    <citation type="submission" date="2023-07" db="EMBL/GenBank/DDBJ databases">
        <title>A draft genome of Kazachstania heterogenica Y-27499.</title>
        <authorList>
            <person name="Donic C."/>
            <person name="Kralova J.S."/>
            <person name="Fidel L."/>
            <person name="Ben-Dor S."/>
            <person name="Jung S."/>
        </authorList>
    </citation>
    <scope>NUCLEOTIDE SEQUENCE [LARGE SCALE GENOMIC DNA]</scope>
    <source>
        <strain evidence="3">Y27499</strain>
    </source>
</reference>
<proteinExistence type="predicted"/>
<organism evidence="2 3">
    <name type="scientific">Arxiozyma heterogenica</name>
    <dbReference type="NCBI Taxonomy" id="278026"/>
    <lineage>
        <taxon>Eukaryota</taxon>
        <taxon>Fungi</taxon>
        <taxon>Dikarya</taxon>
        <taxon>Ascomycota</taxon>
        <taxon>Saccharomycotina</taxon>
        <taxon>Saccharomycetes</taxon>
        <taxon>Saccharomycetales</taxon>
        <taxon>Saccharomycetaceae</taxon>
        <taxon>Arxiozyma</taxon>
    </lineage>
</organism>
<dbReference type="Pfam" id="PF06172">
    <property type="entry name" value="Cupin_5"/>
    <property type="match status" value="1"/>
</dbReference>
<protein>
    <recommendedName>
        <fullName evidence="1">DUF985 domain-containing protein</fullName>
    </recommendedName>
</protein>
<name>A0AAN7WJY8_9SACH</name>
<dbReference type="Gene3D" id="2.60.120.10">
    <property type="entry name" value="Jelly Rolls"/>
    <property type="match status" value="1"/>
</dbReference>
<dbReference type="AlphaFoldDB" id="A0AAN7WJY8"/>
<dbReference type="PANTHER" id="PTHR33387:SF3">
    <property type="entry name" value="DUF985 DOMAIN-CONTAINING PROTEIN"/>
    <property type="match status" value="1"/>
</dbReference>
<evidence type="ECO:0000313" key="3">
    <source>
        <dbReference type="Proteomes" id="UP001306508"/>
    </source>
</evidence>
<gene>
    <name evidence="2" type="ORF">RI543_003974</name>
</gene>
<evidence type="ECO:0000259" key="1">
    <source>
        <dbReference type="Pfam" id="PF06172"/>
    </source>
</evidence>
<dbReference type="PANTHER" id="PTHR33387">
    <property type="entry name" value="RMLC-LIKE JELLY ROLL FOLD PROTEIN"/>
    <property type="match status" value="1"/>
</dbReference>